<name>A0A835HLN8_9MAGN</name>
<dbReference type="Gene3D" id="3.60.40.10">
    <property type="entry name" value="PPM-type phosphatase domain"/>
    <property type="match status" value="1"/>
</dbReference>
<reference evidence="1 2" key="1">
    <citation type="submission" date="2020-10" db="EMBL/GenBank/DDBJ databases">
        <title>The Coptis chinensis genome and diversification of protoberbering-type alkaloids.</title>
        <authorList>
            <person name="Wang B."/>
            <person name="Shu S."/>
            <person name="Song C."/>
            <person name="Liu Y."/>
        </authorList>
    </citation>
    <scope>NUCLEOTIDE SEQUENCE [LARGE SCALE GENOMIC DNA]</scope>
    <source>
        <strain evidence="1">HL-2020</strain>
        <tissue evidence="1">Leaf</tissue>
    </source>
</reference>
<evidence type="ECO:0000313" key="2">
    <source>
        <dbReference type="Proteomes" id="UP000631114"/>
    </source>
</evidence>
<evidence type="ECO:0008006" key="3">
    <source>
        <dbReference type="Google" id="ProtNLM"/>
    </source>
</evidence>
<gene>
    <name evidence="1" type="ORF">IFM89_011200</name>
</gene>
<dbReference type="SUPFAM" id="SSF81606">
    <property type="entry name" value="PP2C-like"/>
    <property type="match status" value="1"/>
</dbReference>
<dbReference type="EMBL" id="JADFTS010000006">
    <property type="protein sequence ID" value="KAF9600617.1"/>
    <property type="molecule type" value="Genomic_DNA"/>
</dbReference>
<dbReference type="InterPro" id="IPR036457">
    <property type="entry name" value="PPM-type-like_dom_sf"/>
</dbReference>
<accession>A0A835HLN8</accession>
<dbReference type="GO" id="GO:0003676">
    <property type="term" value="F:nucleic acid binding"/>
    <property type="evidence" value="ECO:0007669"/>
    <property type="project" value="InterPro"/>
</dbReference>
<comment type="caution">
    <text evidence="1">The sequence shown here is derived from an EMBL/GenBank/DDBJ whole genome shotgun (WGS) entry which is preliminary data.</text>
</comment>
<organism evidence="1 2">
    <name type="scientific">Coptis chinensis</name>
    <dbReference type="NCBI Taxonomy" id="261450"/>
    <lineage>
        <taxon>Eukaryota</taxon>
        <taxon>Viridiplantae</taxon>
        <taxon>Streptophyta</taxon>
        <taxon>Embryophyta</taxon>
        <taxon>Tracheophyta</taxon>
        <taxon>Spermatophyta</taxon>
        <taxon>Magnoliopsida</taxon>
        <taxon>Ranunculales</taxon>
        <taxon>Ranunculaceae</taxon>
        <taxon>Coptidoideae</taxon>
        <taxon>Coptis</taxon>
    </lineage>
</organism>
<dbReference type="Proteomes" id="UP000631114">
    <property type="component" value="Unassembled WGS sequence"/>
</dbReference>
<sequence length="284" mass="32293">MNTAKMTETPKVLYIIVIDVDNEENKNDSFRYTRSVLHSSLQLMGCKARHTFKGFLFPRRGRSEDGNECRESLQRTIETLGGLDRKGSKYKQDPCLLSHTYSPRSFQLSTVGGRLVISSDGVWDALSSEAAMNCCRGMSPAVATSQIVHEVVQFEGLRDDTTCIVIDILPPKELTPLVPPLKKHGKGVFKNMFRKKPSKLSLVDKDYSEPDVVEEIYEESAIFVKQRKKPWRGKDHHVVHMVTDKLTNKPRGYAFIEYAHTWDMKCSLYATQGLIENMVQVMES</sequence>
<dbReference type="AlphaFoldDB" id="A0A835HLN8"/>
<dbReference type="SUPFAM" id="SSF54928">
    <property type="entry name" value="RNA-binding domain, RBD"/>
    <property type="match status" value="1"/>
</dbReference>
<evidence type="ECO:0000313" key="1">
    <source>
        <dbReference type="EMBL" id="KAF9600617.1"/>
    </source>
</evidence>
<protein>
    <recommendedName>
        <fullName evidence="3">PPM-type phosphatase domain-containing protein</fullName>
    </recommendedName>
</protein>
<keyword evidence="2" id="KW-1185">Reference proteome</keyword>
<dbReference type="InterPro" id="IPR035979">
    <property type="entry name" value="RBD_domain_sf"/>
</dbReference>
<dbReference type="OrthoDB" id="10264738at2759"/>
<proteinExistence type="predicted"/>